<keyword evidence="2" id="KW-0808">Transferase</keyword>
<keyword evidence="6" id="KW-1185">Reference proteome</keyword>
<dbReference type="GeneID" id="20038041"/>
<dbReference type="GO" id="GO:0008914">
    <property type="term" value="F:leucyl-tRNA--protein transferase activity"/>
    <property type="evidence" value="ECO:0007669"/>
    <property type="project" value="InterPro"/>
</dbReference>
<dbReference type="VEuPathDB" id="PlasmoDB:C922_02767"/>
<keyword evidence="3" id="KW-0012">Acyltransferase</keyword>
<feature type="compositionally biased region" description="Basic and acidic residues" evidence="4">
    <location>
        <begin position="364"/>
        <end position="381"/>
    </location>
</feature>
<accession>W7A0S2</accession>
<organism evidence="5 6">
    <name type="scientific">Plasmodium inui San Antonio 1</name>
    <dbReference type="NCBI Taxonomy" id="1237626"/>
    <lineage>
        <taxon>Eukaryota</taxon>
        <taxon>Sar</taxon>
        <taxon>Alveolata</taxon>
        <taxon>Apicomplexa</taxon>
        <taxon>Aconoidasida</taxon>
        <taxon>Haemosporida</taxon>
        <taxon>Plasmodiidae</taxon>
        <taxon>Plasmodium</taxon>
        <taxon>Plasmodium (Plasmodium)</taxon>
    </lineage>
</organism>
<evidence type="ECO:0000256" key="3">
    <source>
        <dbReference type="ARBA" id="ARBA00023315"/>
    </source>
</evidence>
<feature type="compositionally biased region" description="Basic and acidic residues" evidence="4">
    <location>
        <begin position="388"/>
        <end position="401"/>
    </location>
</feature>
<dbReference type="EMBL" id="KI965469">
    <property type="protein sequence ID" value="EUD66782.1"/>
    <property type="molecule type" value="Genomic_DNA"/>
</dbReference>
<keyword evidence="1" id="KW-0963">Cytoplasm</keyword>
<gene>
    <name evidence="5" type="ORF">C922_02767</name>
</gene>
<dbReference type="Pfam" id="PF03588">
    <property type="entry name" value="Leu_Phe_trans"/>
    <property type="match status" value="1"/>
</dbReference>
<dbReference type="InterPro" id="IPR042203">
    <property type="entry name" value="Leu/Phe-tRNA_Trfase_C"/>
</dbReference>
<dbReference type="SUPFAM" id="SSF55729">
    <property type="entry name" value="Acyl-CoA N-acyltransferases (Nat)"/>
    <property type="match status" value="1"/>
</dbReference>
<evidence type="ECO:0008006" key="7">
    <source>
        <dbReference type="Google" id="ProtNLM"/>
    </source>
</evidence>
<evidence type="ECO:0000313" key="6">
    <source>
        <dbReference type="Proteomes" id="UP000030640"/>
    </source>
</evidence>
<dbReference type="Proteomes" id="UP000030640">
    <property type="component" value="Unassembled WGS sequence"/>
</dbReference>
<evidence type="ECO:0000256" key="4">
    <source>
        <dbReference type="SAM" id="MobiDB-lite"/>
    </source>
</evidence>
<dbReference type="GO" id="GO:0005737">
    <property type="term" value="C:cytoplasm"/>
    <property type="evidence" value="ECO:0007669"/>
    <property type="project" value="TreeGrafter"/>
</dbReference>
<proteinExistence type="predicted"/>
<feature type="region of interest" description="Disordered" evidence="4">
    <location>
        <begin position="364"/>
        <end position="427"/>
    </location>
</feature>
<reference evidence="5 6" key="1">
    <citation type="submission" date="2013-02" db="EMBL/GenBank/DDBJ databases">
        <title>The Genome Sequence of Plasmodium inui San Antonio 1.</title>
        <authorList>
            <consortium name="The Broad Institute Genome Sequencing Platform"/>
            <consortium name="The Broad Institute Genome Sequencing Center for Infectious Disease"/>
            <person name="Neafsey D."/>
            <person name="Cheeseman I."/>
            <person name="Volkman S."/>
            <person name="Adams J."/>
            <person name="Walker B."/>
            <person name="Young S.K."/>
            <person name="Zeng Q."/>
            <person name="Gargeya S."/>
            <person name="Fitzgerald M."/>
            <person name="Haas B."/>
            <person name="Abouelleil A."/>
            <person name="Alvarado L."/>
            <person name="Arachchi H.M."/>
            <person name="Berlin A.M."/>
            <person name="Chapman S.B."/>
            <person name="Dewar J."/>
            <person name="Goldberg J."/>
            <person name="Griggs A."/>
            <person name="Gujja S."/>
            <person name="Hansen M."/>
            <person name="Howarth C."/>
            <person name="Imamovic A."/>
            <person name="Larimer J."/>
            <person name="McCowan C."/>
            <person name="Murphy C."/>
            <person name="Neiman D."/>
            <person name="Pearson M."/>
            <person name="Priest M."/>
            <person name="Roberts A."/>
            <person name="Saif S."/>
            <person name="Shea T."/>
            <person name="Sisk P."/>
            <person name="Sykes S."/>
            <person name="Wortman J."/>
            <person name="Nusbaum C."/>
            <person name="Birren B."/>
        </authorList>
    </citation>
    <scope>NUCLEOTIDE SEQUENCE [LARGE SCALE GENOMIC DNA]</scope>
    <source>
        <strain evidence="5 6">San Antonio 1</strain>
    </source>
</reference>
<dbReference type="InterPro" id="IPR004616">
    <property type="entry name" value="Leu/Phe-tRNA_Trfase"/>
</dbReference>
<dbReference type="OrthoDB" id="2122564at2759"/>
<name>W7A0S2_9APIC</name>
<dbReference type="FunFam" id="3.40.630.70:FF:000002">
    <property type="entry name" value="Leu/Phe-tRNA protein transferase"/>
    <property type="match status" value="1"/>
</dbReference>
<dbReference type="AlphaFoldDB" id="W7A0S2"/>
<dbReference type="Gene3D" id="3.40.630.70">
    <property type="entry name" value="Leucyl/phenylalanyl-tRNA-protein transferase, C-terminal domain"/>
    <property type="match status" value="1"/>
</dbReference>
<sequence>MSTCDSLGSSSAKVEGAGDEGTTQKGDYPVEEENQGEANPGEIKSTHLNEHPKEEEEAEPQALTLDDDINISLIIERLSREEPEALAKIYNLIRNNNCLHFYPLLTPYHNIKKIVDLLIEENYEHENTWCVHCDGSFISQLLYEGFIPVATKQKVYKVENNQMKMVRECLLIPKIHFIRSCMHPSEIHISKKVKKKCKGYDITVDRDFDGVLQGIVEKHGQNWVYPFVQKEFKRIFEKEVTYKNVCMHSVELWCDDILVAGEIGCTVGSIYTSLTGFQRKNSAGTIQLCALAKLLQEQKFDLWDLGMLLPYKKTIGSKEIAMKDFFKMHREFRHRSADFRVPFRDKLNCAVLIKGKADVRPEVRQEVRPEVNPEVQPERNPEGNPEVQPERNPEGNPEKGTLKCNQKGTQKGTLKCNQKGTQKGTQK</sequence>
<dbReference type="GO" id="GO:0030163">
    <property type="term" value="P:protein catabolic process"/>
    <property type="evidence" value="ECO:0007669"/>
    <property type="project" value="InterPro"/>
</dbReference>
<dbReference type="PANTHER" id="PTHR30098:SF2">
    <property type="entry name" value="LEUCYL_PHENYLALANYL-TRNA--PROTEIN TRANSFERASE"/>
    <property type="match status" value="1"/>
</dbReference>
<dbReference type="PANTHER" id="PTHR30098">
    <property type="entry name" value="LEUCYL/PHENYLALANYL-TRNA--PROTEIN TRANSFERASE"/>
    <property type="match status" value="1"/>
</dbReference>
<feature type="compositionally biased region" description="Polar residues" evidence="4">
    <location>
        <begin position="1"/>
        <end position="12"/>
    </location>
</feature>
<evidence type="ECO:0000256" key="2">
    <source>
        <dbReference type="ARBA" id="ARBA00022679"/>
    </source>
</evidence>
<feature type="region of interest" description="Disordered" evidence="4">
    <location>
        <begin position="1"/>
        <end position="63"/>
    </location>
</feature>
<feature type="compositionally biased region" description="Polar residues" evidence="4">
    <location>
        <begin position="403"/>
        <end position="427"/>
    </location>
</feature>
<dbReference type="RefSeq" id="XP_008816588.1">
    <property type="nucleotide sequence ID" value="XM_008818366.1"/>
</dbReference>
<evidence type="ECO:0000256" key="1">
    <source>
        <dbReference type="ARBA" id="ARBA00022490"/>
    </source>
</evidence>
<evidence type="ECO:0000313" key="5">
    <source>
        <dbReference type="EMBL" id="EUD66782.1"/>
    </source>
</evidence>
<dbReference type="InterPro" id="IPR016181">
    <property type="entry name" value="Acyl_CoA_acyltransferase"/>
</dbReference>
<feature type="compositionally biased region" description="Basic and acidic residues" evidence="4">
    <location>
        <begin position="44"/>
        <end position="54"/>
    </location>
</feature>
<protein>
    <recommendedName>
        <fullName evidence="7">Leucyl/phenylalanyl-tRNA--protein transferase</fullName>
    </recommendedName>
</protein>